<dbReference type="Proteomes" id="UP000255467">
    <property type="component" value="Unassembled WGS sequence"/>
</dbReference>
<name>A0A378YVF0_9NOCA</name>
<evidence type="ECO:0008006" key="3">
    <source>
        <dbReference type="Google" id="ProtNLM"/>
    </source>
</evidence>
<dbReference type="EMBL" id="UGRY01000002">
    <property type="protein sequence ID" value="SUA80788.1"/>
    <property type="molecule type" value="Genomic_DNA"/>
</dbReference>
<evidence type="ECO:0000313" key="2">
    <source>
        <dbReference type="Proteomes" id="UP000255467"/>
    </source>
</evidence>
<gene>
    <name evidence="1" type="ORF">NCTC1934_04451</name>
</gene>
<evidence type="ECO:0000313" key="1">
    <source>
        <dbReference type="EMBL" id="SUA80788.1"/>
    </source>
</evidence>
<protein>
    <recommendedName>
        <fullName evidence="3">Transposase DDE domain-containing protein</fullName>
    </recommendedName>
</protein>
<reference evidence="1 2" key="1">
    <citation type="submission" date="2018-06" db="EMBL/GenBank/DDBJ databases">
        <authorList>
            <consortium name="Pathogen Informatics"/>
            <person name="Doyle S."/>
        </authorList>
    </citation>
    <scope>NUCLEOTIDE SEQUENCE [LARGE SCALE GENOMIC DNA]</scope>
    <source>
        <strain evidence="1 2">NCTC1934</strain>
    </source>
</reference>
<dbReference type="RefSeq" id="WP_255222156.1">
    <property type="nucleotide sequence ID" value="NZ_UGRY01000002.1"/>
</dbReference>
<keyword evidence="2" id="KW-1185">Reference proteome</keyword>
<proteinExistence type="predicted"/>
<dbReference type="AlphaFoldDB" id="A0A378YVF0"/>
<organism evidence="1 2">
    <name type="scientific">Nocardia otitidiscaviarum</name>
    <dbReference type="NCBI Taxonomy" id="1823"/>
    <lineage>
        <taxon>Bacteria</taxon>
        <taxon>Bacillati</taxon>
        <taxon>Actinomycetota</taxon>
        <taxon>Actinomycetes</taxon>
        <taxon>Mycobacteriales</taxon>
        <taxon>Nocardiaceae</taxon>
        <taxon>Nocardia</taxon>
    </lineage>
</organism>
<accession>A0A378YVF0</accession>
<dbReference type="PANTHER" id="PTHR30007:SF0">
    <property type="entry name" value="TRANSPOSASE"/>
    <property type="match status" value="1"/>
</dbReference>
<dbReference type="PANTHER" id="PTHR30007">
    <property type="entry name" value="PHP DOMAIN PROTEIN"/>
    <property type="match status" value="1"/>
</dbReference>
<sequence>MWAEGIYTGKLLTWAKTALALTLDIFKRNDDVSGFIVLPRRWVLERTCSWISRRRRCVRDDERLPDHHEVMVIWSMIMLLCT</sequence>